<proteinExistence type="predicted"/>
<evidence type="ECO:0000313" key="1">
    <source>
        <dbReference type="EMBL" id="MFM9327313.1"/>
    </source>
</evidence>
<name>A0ACC7NRQ7_9BACL</name>
<sequence length="130" mass="14876">MDYSLMISSVIVFVENRLEERLDYRKLEAEIGFSAVHIRQVFARHTGMPLARYLRCRQIAHAAFDLIHTREKALDIGAKYGFPNPDSFTRAFRRVTGLAPQEFRNRRCAVGRIKLCAGVYGVGIIEKMGE</sequence>
<accession>A0ACC7NRQ7</accession>
<gene>
    <name evidence="1" type="ORF">ACI1P1_03270</name>
</gene>
<dbReference type="Proteomes" id="UP001631969">
    <property type="component" value="Unassembled WGS sequence"/>
</dbReference>
<reference evidence="1" key="1">
    <citation type="submission" date="2024-12" db="EMBL/GenBank/DDBJ databases">
        <authorList>
            <person name="Wu N."/>
        </authorList>
    </citation>
    <scope>NUCLEOTIDE SEQUENCE</scope>
    <source>
        <strain evidence="1">P15</strain>
    </source>
</reference>
<evidence type="ECO:0000313" key="2">
    <source>
        <dbReference type="Proteomes" id="UP001631969"/>
    </source>
</evidence>
<keyword evidence="2" id="KW-1185">Reference proteome</keyword>
<organism evidence="1 2">
    <name type="scientific">Paenibacillus mesotrionivorans</name>
    <dbReference type="NCBI Taxonomy" id="3160968"/>
    <lineage>
        <taxon>Bacteria</taxon>
        <taxon>Bacillati</taxon>
        <taxon>Bacillota</taxon>
        <taxon>Bacilli</taxon>
        <taxon>Bacillales</taxon>
        <taxon>Paenibacillaceae</taxon>
        <taxon>Paenibacillus</taxon>
    </lineage>
</organism>
<protein>
    <submittedName>
        <fullName evidence="1">Helix-turn-helix transcriptional regulator</fullName>
    </submittedName>
</protein>
<comment type="caution">
    <text evidence="1">The sequence shown here is derived from an EMBL/GenBank/DDBJ whole genome shotgun (WGS) entry which is preliminary data.</text>
</comment>
<dbReference type="EMBL" id="JBJURJ010000002">
    <property type="protein sequence ID" value="MFM9327313.1"/>
    <property type="molecule type" value="Genomic_DNA"/>
</dbReference>